<feature type="region of interest" description="Disordered" evidence="1">
    <location>
        <begin position="1"/>
        <end position="45"/>
    </location>
</feature>
<sequence>MSSEPKPKRRKMEPHIGGDNCQVQAHSTKSVQSVPSGSASGDFGSDEQHQYVTAISGDDGGTENAKNYRIYKQGCELGDEWEQTYPAPLSSFPKRTIKTGNSYYDTFVSELESVGYRPLQVIAKGRSGTVLVAQDLSKEAHFGESEYIPVALKLNTAKSRRKSRMSWKTDMTEEMRILRQLNHPSIISWIMNISHDGRSGIVLEFCENGDLEHLLRLHEARFLTEPVCKKYFEQIFKGVEYIHNQNIAHRDLCTRNILISQKNTLKIADFGHALYYYTGDPLRKDECGTVGFQAPEIVAGALYNPKICDIWSLGSILYLMATGKHPLGIIHNEILTRASKELHFPDQKILPLSSEMRELARGLLSFLPDTRFTLNRIKCCAWLRIQEGKVQIGNFHLIRQPKKIREGDREIELKQRYQI</sequence>
<dbReference type="InterPro" id="IPR045269">
    <property type="entry name" value="Atg1-like"/>
</dbReference>
<dbReference type="GO" id="GO:0010506">
    <property type="term" value="P:regulation of autophagy"/>
    <property type="evidence" value="ECO:0007669"/>
    <property type="project" value="InterPro"/>
</dbReference>
<comment type="caution">
    <text evidence="3">The sequence shown here is derived from an EMBL/GenBank/DDBJ whole genome shotgun (WGS) entry which is preliminary data.</text>
</comment>
<dbReference type="GO" id="GO:0006914">
    <property type="term" value="P:autophagy"/>
    <property type="evidence" value="ECO:0007669"/>
    <property type="project" value="UniProtKB-ARBA"/>
</dbReference>
<evidence type="ECO:0000313" key="4">
    <source>
        <dbReference type="Proteomes" id="UP001186944"/>
    </source>
</evidence>
<dbReference type="InterPro" id="IPR000719">
    <property type="entry name" value="Prot_kinase_dom"/>
</dbReference>
<feature type="domain" description="Protein kinase" evidence="2">
    <location>
        <begin position="116"/>
        <end position="383"/>
    </location>
</feature>
<dbReference type="Gene3D" id="1.10.510.10">
    <property type="entry name" value="Transferase(Phosphotransferase) domain 1"/>
    <property type="match status" value="1"/>
</dbReference>
<dbReference type="Pfam" id="PF00069">
    <property type="entry name" value="Pkinase"/>
    <property type="match status" value="1"/>
</dbReference>
<name>A0AA89BZJ5_PINIB</name>
<feature type="compositionally biased region" description="Polar residues" evidence="1">
    <location>
        <begin position="21"/>
        <end position="39"/>
    </location>
</feature>
<protein>
    <recommendedName>
        <fullName evidence="2">Protein kinase domain-containing protein</fullName>
    </recommendedName>
</protein>
<dbReference type="SUPFAM" id="SSF56112">
    <property type="entry name" value="Protein kinase-like (PK-like)"/>
    <property type="match status" value="1"/>
</dbReference>
<dbReference type="GO" id="GO:0005524">
    <property type="term" value="F:ATP binding"/>
    <property type="evidence" value="ECO:0007669"/>
    <property type="project" value="InterPro"/>
</dbReference>
<dbReference type="AlphaFoldDB" id="A0AA89BZJ5"/>
<evidence type="ECO:0000259" key="2">
    <source>
        <dbReference type="PROSITE" id="PS50011"/>
    </source>
</evidence>
<evidence type="ECO:0000313" key="3">
    <source>
        <dbReference type="EMBL" id="KAK3088469.1"/>
    </source>
</evidence>
<dbReference type="Proteomes" id="UP001186944">
    <property type="component" value="Unassembled WGS sequence"/>
</dbReference>
<dbReference type="PROSITE" id="PS50011">
    <property type="entry name" value="PROTEIN_KINASE_DOM"/>
    <property type="match status" value="1"/>
</dbReference>
<proteinExistence type="predicted"/>
<dbReference type="InterPro" id="IPR011009">
    <property type="entry name" value="Kinase-like_dom_sf"/>
</dbReference>
<gene>
    <name evidence="3" type="ORF">FSP39_019576</name>
</gene>
<organism evidence="3 4">
    <name type="scientific">Pinctada imbricata</name>
    <name type="common">Atlantic pearl-oyster</name>
    <name type="synonym">Pinctada martensii</name>
    <dbReference type="NCBI Taxonomy" id="66713"/>
    <lineage>
        <taxon>Eukaryota</taxon>
        <taxon>Metazoa</taxon>
        <taxon>Spiralia</taxon>
        <taxon>Lophotrochozoa</taxon>
        <taxon>Mollusca</taxon>
        <taxon>Bivalvia</taxon>
        <taxon>Autobranchia</taxon>
        <taxon>Pteriomorphia</taxon>
        <taxon>Pterioida</taxon>
        <taxon>Pterioidea</taxon>
        <taxon>Pteriidae</taxon>
        <taxon>Pinctada</taxon>
    </lineage>
</organism>
<accession>A0AA89BZJ5</accession>
<dbReference type="GO" id="GO:0005737">
    <property type="term" value="C:cytoplasm"/>
    <property type="evidence" value="ECO:0007669"/>
    <property type="project" value="TreeGrafter"/>
</dbReference>
<keyword evidence="4" id="KW-1185">Reference proteome</keyword>
<reference evidence="3" key="1">
    <citation type="submission" date="2019-08" db="EMBL/GenBank/DDBJ databases">
        <title>The improved chromosome-level genome for the pearl oyster Pinctada fucata martensii using PacBio sequencing and Hi-C.</title>
        <authorList>
            <person name="Zheng Z."/>
        </authorList>
    </citation>
    <scope>NUCLEOTIDE SEQUENCE</scope>
    <source>
        <strain evidence="3">ZZ-2019</strain>
        <tissue evidence="3">Adductor muscle</tissue>
    </source>
</reference>
<dbReference type="PANTHER" id="PTHR24348">
    <property type="entry name" value="SERINE/THREONINE-PROTEIN KINASE UNC-51-RELATED"/>
    <property type="match status" value="1"/>
</dbReference>
<evidence type="ECO:0000256" key="1">
    <source>
        <dbReference type="SAM" id="MobiDB-lite"/>
    </source>
</evidence>
<dbReference type="EMBL" id="VSWD01000011">
    <property type="protein sequence ID" value="KAK3088469.1"/>
    <property type="molecule type" value="Genomic_DNA"/>
</dbReference>
<dbReference type="GO" id="GO:0004674">
    <property type="term" value="F:protein serine/threonine kinase activity"/>
    <property type="evidence" value="ECO:0007669"/>
    <property type="project" value="InterPro"/>
</dbReference>